<comment type="similarity">
    <text evidence="1">Belongs to the TolB family.</text>
</comment>
<evidence type="ECO:0008006" key="4">
    <source>
        <dbReference type="Google" id="ProtNLM"/>
    </source>
</evidence>
<dbReference type="EMBL" id="NOZP01000065">
    <property type="protein sequence ID" value="OYD16193.1"/>
    <property type="molecule type" value="Genomic_DNA"/>
</dbReference>
<dbReference type="PANTHER" id="PTHR36842">
    <property type="entry name" value="PROTEIN TOLB HOMOLOG"/>
    <property type="match status" value="1"/>
</dbReference>
<evidence type="ECO:0000256" key="1">
    <source>
        <dbReference type="ARBA" id="ARBA00009820"/>
    </source>
</evidence>
<proteinExistence type="inferred from homology"/>
<accession>A0A235BUV0</accession>
<dbReference type="InterPro" id="IPR011042">
    <property type="entry name" value="6-blade_b-propeller_TolB-like"/>
</dbReference>
<feature type="non-terminal residue" evidence="2">
    <location>
        <position position="931"/>
    </location>
</feature>
<sequence length="931" mass="106316">MLHMAAFFLCLISTIPGGLNIDPSLHWYTLETDHFAVHFSCRGRIDEDSKNLAYHVAELAEDIHNKLTGIIGWTPRNPTQIVIADFFDYSNGWAAPIPNNTIIIIPTLPLGSRTNYDDWLRTLIAHEYAHIIQMDMTRGIPAALRKVFGRVILTNPLMPVWMLEGYALQYETRLTSFGRLRSSEYDMMVRAAARSGKLLTVDRCGNYELQRYPGGRAPYLYGGLFYRSMAKRTRPDIWDQYSLRHAGVPLLYDYNARRTFGKGFHYLWHQWQNETMTHAESTETILQQKPLTRFKRITREGFLTGSPFWSRTGAEIYYISRNGKEYPCIKATDSTGQNTRVIHRGRILGNMTISPDGRWLGFAEMNIQHNYYDYSDIFALDLHKGTVRRLTHGLRGRDPDFDPDTNSVVFVANNKGRNDLMLLNLATGEIQNLTETEDYTAYHSPRFSPDGRYIAVGIHRPGGYADIELLDMNTGWRIPVTEDRANDLSPCWSRTGKYLFFVSDRTGVFNLYAYSIQTGQTYRCSNVLYGVFEPAVSPDNRTIAMVSYTADGNDIQVTPFNARTWEPAEPFHDTFPVIEPLIPGFNSTIYYYNPFPTVLPKLWFPFVSLDDSWNFGACTFGWDVLQFHTYMAAAGYRLTGTPFLGIDYQLSRYRPLLQLTGEFDLNQQDARINIDLPFHATRRLTWLDFSALGRHDAIFTSSYSLDFTTSNAFCYRFDAAPVQGGIAGVHTDLESKTFQNKRDRTRILAYHTRFLGSPPRTWSLRLCTAAGTAFGDISADSAWKIHSGPGILKVRGFSHESEPTKNIIVAGAQFRTPLCWPERGPDLIPVFLRNINLALFFDWGMNWNDWVPTDENWKNSRVGLGAEIRTDLILAHMLPVNLSIGYAVGLRPEIDTQFYLNLNSALLSELLNRFSSDRFQPLHSRYLSEPG</sequence>
<dbReference type="Gene3D" id="2.40.160.50">
    <property type="entry name" value="membrane protein fhac: a member of the omp85/tpsb transporter family"/>
    <property type="match status" value="1"/>
</dbReference>
<protein>
    <recommendedName>
        <fullName evidence="4">Bacterial surface antigen (D15) domain-containing protein</fullName>
    </recommendedName>
</protein>
<dbReference type="Gene3D" id="2.120.10.30">
    <property type="entry name" value="TolB, C-terminal domain"/>
    <property type="match status" value="2"/>
</dbReference>
<dbReference type="Proteomes" id="UP000215559">
    <property type="component" value="Unassembled WGS sequence"/>
</dbReference>
<evidence type="ECO:0000313" key="2">
    <source>
        <dbReference type="EMBL" id="OYD16193.1"/>
    </source>
</evidence>
<dbReference type="Pfam" id="PF07676">
    <property type="entry name" value="PD40"/>
    <property type="match status" value="3"/>
</dbReference>
<dbReference type="SUPFAM" id="SSF82171">
    <property type="entry name" value="DPP6 N-terminal domain-like"/>
    <property type="match status" value="1"/>
</dbReference>
<evidence type="ECO:0000313" key="3">
    <source>
        <dbReference type="Proteomes" id="UP000215559"/>
    </source>
</evidence>
<dbReference type="PANTHER" id="PTHR36842:SF1">
    <property type="entry name" value="PROTEIN TOLB"/>
    <property type="match status" value="1"/>
</dbReference>
<gene>
    <name evidence="2" type="ORF">CH330_03525</name>
</gene>
<comment type="caution">
    <text evidence="2">The sequence shown here is derived from an EMBL/GenBank/DDBJ whole genome shotgun (WGS) entry which is preliminary data.</text>
</comment>
<dbReference type="InterPro" id="IPR011659">
    <property type="entry name" value="WD40"/>
</dbReference>
<name>A0A235BUV0_UNCW3</name>
<organism evidence="2 3">
    <name type="scientific">candidate division WOR-3 bacterium JGI_Cruoil_03_51_56</name>
    <dbReference type="NCBI Taxonomy" id="1973747"/>
    <lineage>
        <taxon>Bacteria</taxon>
        <taxon>Bacteria division WOR-3</taxon>
    </lineage>
</organism>
<reference evidence="2 3" key="1">
    <citation type="submission" date="2017-07" db="EMBL/GenBank/DDBJ databases">
        <title>Recovery of genomes from metagenomes via a dereplication, aggregation, and scoring strategy.</title>
        <authorList>
            <person name="Sieber C.M."/>
            <person name="Probst A.J."/>
            <person name="Sharrar A."/>
            <person name="Thomas B.C."/>
            <person name="Hess M."/>
            <person name="Tringe S.G."/>
            <person name="Banfield J.F."/>
        </authorList>
    </citation>
    <scope>NUCLEOTIDE SEQUENCE [LARGE SCALE GENOMIC DNA]</scope>
    <source>
        <strain evidence="2">JGI_Cruoil_03_51_56</strain>
    </source>
</reference>
<dbReference type="AlphaFoldDB" id="A0A235BUV0"/>